<evidence type="ECO:0000313" key="4">
    <source>
        <dbReference type="Proteomes" id="UP000587211"/>
    </source>
</evidence>
<gene>
    <name evidence="3" type="ORF">BJ975_001481</name>
</gene>
<reference evidence="3 4" key="1">
    <citation type="submission" date="2020-07" db="EMBL/GenBank/DDBJ databases">
        <title>Sequencing the genomes of 1000 actinobacteria strains.</title>
        <authorList>
            <person name="Klenk H.-P."/>
        </authorList>
    </citation>
    <scope>NUCLEOTIDE SEQUENCE [LARGE SCALE GENOMIC DNA]</scope>
    <source>
        <strain evidence="3 4">DSM 19087</strain>
    </source>
</reference>
<comment type="caution">
    <text evidence="3">The sequence shown here is derived from an EMBL/GenBank/DDBJ whole genome shotgun (WGS) entry which is preliminary data.</text>
</comment>
<evidence type="ECO:0000313" key="3">
    <source>
        <dbReference type="EMBL" id="NYI38106.1"/>
    </source>
</evidence>
<keyword evidence="2" id="KW-1133">Transmembrane helix</keyword>
<evidence type="ECO:0000256" key="1">
    <source>
        <dbReference type="SAM" id="MobiDB-lite"/>
    </source>
</evidence>
<dbReference type="RefSeq" id="WP_223303257.1">
    <property type="nucleotide sequence ID" value="NZ_BAAAMP010000001.1"/>
</dbReference>
<dbReference type="EMBL" id="JACBZN010000001">
    <property type="protein sequence ID" value="NYI38106.1"/>
    <property type="molecule type" value="Genomic_DNA"/>
</dbReference>
<keyword evidence="2" id="KW-0472">Membrane</keyword>
<organism evidence="3 4">
    <name type="scientific">Aeromicrobium tamlense</name>
    <dbReference type="NCBI Taxonomy" id="375541"/>
    <lineage>
        <taxon>Bacteria</taxon>
        <taxon>Bacillati</taxon>
        <taxon>Actinomycetota</taxon>
        <taxon>Actinomycetes</taxon>
        <taxon>Propionibacteriales</taxon>
        <taxon>Nocardioidaceae</taxon>
        <taxon>Aeromicrobium</taxon>
    </lineage>
</organism>
<name>A0ABX2SIX3_9ACTN</name>
<feature type="transmembrane region" description="Helical" evidence="2">
    <location>
        <begin position="134"/>
        <end position="157"/>
    </location>
</feature>
<accession>A0ABX2SIX3</accession>
<protein>
    <recommendedName>
        <fullName evidence="5">DUF3592 domain-containing protein</fullName>
    </recommendedName>
</protein>
<proteinExistence type="predicted"/>
<evidence type="ECO:0000256" key="2">
    <source>
        <dbReference type="SAM" id="Phobius"/>
    </source>
</evidence>
<evidence type="ECO:0008006" key="5">
    <source>
        <dbReference type="Google" id="ProtNLM"/>
    </source>
</evidence>
<keyword evidence="2" id="KW-0812">Transmembrane</keyword>
<sequence length="259" mass="28537">MRSRIWNLLRPGKDRPTRSSIAFGLVFAVVVGLGSYWEFRQSADGPREMATVIERQKAGPGYCPSGGRGRSDPKWEVTWRSEHPPPGLPAEFTEEEVCNWNEVGERVEVIRVPEGRQTKVYQDVVHGGRESLEFAMWTFGIVAVFFALPIFWLGFGVSRWRQRRDGRPHAPTSARDAKPSSSRSVAGMTDLTPEKLEAIQFVVNRVGAYQDGAPGGTIGDELRKGLDEAGLTLDDQHVDSLAKAIDEADGTVDVASVLG</sequence>
<feature type="transmembrane region" description="Helical" evidence="2">
    <location>
        <begin position="21"/>
        <end position="39"/>
    </location>
</feature>
<feature type="region of interest" description="Disordered" evidence="1">
    <location>
        <begin position="163"/>
        <end position="189"/>
    </location>
</feature>
<keyword evidence="4" id="KW-1185">Reference proteome</keyword>
<dbReference type="Proteomes" id="UP000587211">
    <property type="component" value="Unassembled WGS sequence"/>
</dbReference>